<evidence type="ECO:0000313" key="1">
    <source>
        <dbReference type="EMBL" id="CAD8192384.1"/>
    </source>
</evidence>
<proteinExistence type="predicted"/>
<dbReference type="EMBL" id="CAJJDP010000102">
    <property type="protein sequence ID" value="CAD8192384.1"/>
    <property type="molecule type" value="Genomic_DNA"/>
</dbReference>
<organism evidence="1 2">
    <name type="scientific">Paramecium octaurelia</name>
    <dbReference type="NCBI Taxonomy" id="43137"/>
    <lineage>
        <taxon>Eukaryota</taxon>
        <taxon>Sar</taxon>
        <taxon>Alveolata</taxon>
        <taxon>Ciliophora</taxon>
        <taxon>Intramacronucleata</taxon>
        <taxon>Oligohymenophorea</taxon>
        <taxon>Peniculida</taxon>
        <taxon>Parameciidae</taxon>
        <taxon>Paramecium</taxon>
    </lineage>
</organism>
<dbReference type="Proteomes" id="UP000683925">
    <property type="component" value="Unassembled WGS sequence"/>
</dbReference>
<comment type="caution">
    <text evidence="1">The sequence shown here is derived from an EMBL/GenBank/DDBJ whole genome shotgun (WGS) entry which is preliminary data.</text>
</comment>
<accession>A0A8S1WR42</accession>
<keyword evidence="2" id="KW-1185">Reference proteome</keyword>
<sequence>MLLECIKINLNQCSNEQQIQHQLYVQKNTLGANNWSSAFAIIFKISYEYFFKISCLAAFRSLIPNREDTYIHTQENSIFKEIFRRILGFHHMIISVINQYLKVNFHFRKLIYNIQLHHGVAFLNQMININIFNYKIKINLRIKKNRSITQYN</sequence>
<protein>
    <submittedName>
        <fullName evidence="1">Uncharacterized protein</fullName>
    </submittedName>
</protein>
<dbReference type="AlphaFoldDB" id="A0A8S1WR42"/>
<reference evidence="1" key="1">
    <citation type="submission" date="2021-01" db="EMBL/GenBank/DDBJ databases">
        <authorList>
            <consortium name="Genoscope - CEA"/>
            <person name="William W."/>
        </authorList>
    </citation>
    <scope>NUCLEOTIDE SEQUENCE</scope>
</reference>
<name>A0A8S1WR42_PAROT</name>
<evidence type="ECO:0000313" key="2">
    <source>
        <dbReference type="Proteomes" id="UP000683925"/>
    </source>
</evidence>
<gene>
    <name evidence="1" type="ORF">POCTA_138.1.T1020036</name>
</gene>